<dbReference type="PANTHER" id="PTHR11875">
    <property type="entry name" value="TESTIS-SPECIFIC Y-ENCODED PROTEIN"/>
    <property type="match status" value="1"/>
</dbReference>
<feature type="compositionally biased region" description="Acidic residues" evidence="3">
    <location>
        <begin position="237"/>
        <end position="256"/>
    </location>
</feature>
<feature type="region of interest" description="Disordered" evidence="3">
    <location>
        <begin position="227"/>
        <end position="263"/>
    </location>
</feature>
<reference evidence="4 5" key="1">
    <citation type="journal article" date="2018" name="Nat. Ecol. Evol.">
        <title>Pezizomycetes genomes reveal the molecular basis of ectomycorrhizal truffle lifestyle.</title>
        <authorList>
            <person name="Murat C."/>
            <person name="Payen T."/>
            <person name="Noel B."/>
            <person name="Kuo A."/>
            <person name="Morin E."/>
            <person name="Chen J."/>
            <person name="Kohler A."/>
            <person name="Krizsan K."/>
            <person name="Balestrini R."/>
            <person name="Da Silva C."/>
            <person name="Montanini B."/>
            <person name="Hainaut M."/>
            <person name="Levati E."/>
            <person name="Barry K.W."/>
            <person name="Belfiori B."/>
            <person name="Cichocki N."/>
            <person name="Clum A."/>
            <person name="Dockter R.B."/>
            <person name="Fauchery L."/>
            <person name="Guy J."/>
            <person name="Iotti M."/>
            <person name="Le Tacon F."/>
            <person name="Lindquist E.A."/>
            <person name="Lipzen A."/>
            <person name="Malagnac F."/>
            <person name="Mello A."/>
            <person name="Molinier V."/>
            <person name="Miyauchi S."/>
            <person name="Poulain J."/>
            <person name="Riccioni C."/>
            <person name="Rubini A."/>
            <person name="Sitrit Y."/>
            <person name="Splivallo R."/>
            <person name="Traeger S."/>
            <person name="Wang M."/>
            <person name="Zifcakova L."/>
            <person name="Wipf D."/>
            <person name="Zambonelli A."/>
            <person name="Paolocci F."/>
            <person name="Nowrousian M."/>
            <person name="Ottonello S."/>
            <person name="Baldrian P."/>
            <person name="Spatafora J.W."/>
            <person name="Henrissat B."/>
            <person name="Nagy L.G."/>
            <person name="Aury J.M."/>
            <person name="Wincker P."/>
            <person name="Grigoriev I.V."/>
            <person name="Bonfante P."/>
            <person name="Martin F.M."/>
        </authorList>
    </citation>
    <scope>NUCLEOTIDE SEQUENCE [LARGE SCALE GENOMIC DNA]</scope>
    <source>
        <strain evidence="4 5">RN42</strain>
    </source>
</reference>
<sequence>MSSEAGGCCGGHGDHEHEDGHSIEPKVLEDLAALEMELEAAELAALKSQYKLLNPLFQKRTAVIAKIPEFWPRVFSASKDLDALISQNDAQLFEAHLVGLNVVRPEADKEGGEIRNFDITFTFTENPWFEETVLTKRFYQTPVGLASEPLKINWKEGKDLTNGITQKAYDFFVAKKQELEKAASEENKEATKLEAPDWDELVKEEDRSFFMWFSWWGDALNAVKAAAKDGAEKKDGEDSEDEDDEDYDDMEEEDEGVFPGGGDLAGYIVDDLFVNATRYLTESLEGPEDEWDDEELEMLGSDDEEALLEAFQNGAESSKKRKADDDTPKKSTKKSKA</sequence>
<dbReference type="Proteomes" id="UP000275078">
    <property type="component" value="Unassembled WGS sequence"/>
</dbReference>
<dbReference type="OrthoDB" id="19419at2759"/>
<keyword evidence="5" id="KW-1185">Reference proteome</keyword>
<feature type="region of interest" description="Disordered" evidence="3">
    <location>
        <begin position="1"/>
        <end position="21"/>
    </location>
</feature>
<dbReference type="InterPro" id="IPR037231">
    <property type="entry name" value="NAP-like_sf"/>
</dbReference>
<organism evidence="4 5">
    <name type="scientific">Ascobolus immersus RN42</name>
    <dbReference type="NCBI Taxonomy" id="1160509"/>
    <lineage>
        <taxon>Eukaryota</taxon>
        <taxon>Fungi</taxon>
        <taxon>Dikarya</taxon>
        <taxon>Ascomycota</taxon>
        <taxon>Pezizomycotina</taxon>
        <taxon>Pezizomycetes</taxon>
        <taxon>Pezizales</taxon>
        <taxon>Ascobolaceae</taxon>
        <taxon>Ascobolus</taxon>
    </lineage>
</organism>
<feature type="region of interest" description="Disordered" evidence="3">
    <location>
        <begin position="300"/>
        <end position="337"/>
    </location>
</feature>
<dbReference type="EMBL" id="ML119647">
    <property type="protein sequence ID" value="RPA87279.1"/>
    <property type="molecule type" value="Genomic_DNA"/>
</dbReference>
<gene>
    <name evidence="4" type="ORF">BJ508DRAFT_410788</name>
</gene>
<protein>
    <recommendedName>
        <fullName evidence="6">NAP-domain-containing protein</fullName>
    </recommendedName>
</protein>
<dbReference type="SUPFAM" id="SSF143113">
    <property type="entry name" value="NAP-like"/>
    <property type="match status" value="1"/>
</dbReference>
<evidence type="ECO:0008006" key="6">
    <source>
        <dbReference type="Google" id="ProtNLM"/>
    </source>
</evidence>
<feature type="compositionally biased region" description="Basic and acidic residues" evidence="3">
    <location>
        <begin position="227"/>
        <end position="236"/>
    </location>
</feature>
<evidence type="ECO:0000256" key="3">
    <source>
        <dbReference type="SAM" id="MobiDB-lite"/>
    </source>
</evidence>
<evidence type="ECO:0000313" key="4">
    <source>
        <dbReference type="EMBL" id="RPA87279.1"/>
    </source>
</evidence>
<feature type="compositionally biased region" description="Basic and acidic residues" evidence="3">
    <location>
        <begin position="12"/>
        <end position="21"/>
    </location>
</feature>
<evidence type="ECO:0000313" key="5">
    <source>
        <dbReference type="Proteomes" id="UP000275078"/>
    </source>
</evidence>
<dbReference type="AlphaFoldDB" id="A0A3N4IN12"/>
<evidence type="ECO:0000256" key="1">
    <source>
        <dbReference type="ARBA" id="ARBA00009947"/>
    </source>
</evidence>
<comment type="similarity">
    <text evidence="1 2">Belongs to the nucleosome assembly protein (NAP) family.</text>
</comment>
<dbReference type="Pfam" id="PF00956">
    <property type="entry name" value="NAP"/>
    <property type="match status" value="1"/>
</dbReference>
<accession>A0A3N4IN12</accession>
<proteinExistence type="inferred from homology"/>
<name>A0A3N4IN12_ASCIM</name>
<dbReference type="Gene3D" id="3.30.1120.90">
    <property type="entry name" value="Nucleosome assembly protein"/>
    <property type="match status" value="1"/>
</dbReference>
<dbReference type="GO" id="GO:0006334">
    <property type="term" value="P:nucleosome assembly"/>
    <property type="evidence" value="ECO:0007669"/>
    <property type="project" value="InterPro"/>
</dbReference>
<dbReference type="InterPro" id="IPR002164">
    <property type="entry name" value="NAP_family"/>
</dbReference>
<dbReference type="STRING" id="1160509.A0A3N4IN12"/>
<evidence type="ECO:0000256" key="2">
    <source>
        <dbReference type="RuleBase" id="RU003876"/>
    </source>
</evidence>
<dbReference type="GO" id="GO:0005634">
    <property type="term" value="C:nucleus"/>
    <property type="evidence" value="ECO:0007669"/>
    <property type="project" value="InterPro"/>
</dbReference>